<organism evidence="13 14">
    <name type="scientific">Streptomyces celluloflavus</name>
    <dbReference type="NCBI Taxonomy" id="58344"/>
    <lineage>
        <taxon>Bacteria</taxon>
        <taxon>Bacillati</taxon>
        <taxon>Actinomycetota</taxon>
        <taxon>Actinomycetes</taxon>
        <taxon>Kitasatosporales</taxon>
        <taxon>Streptomycetaceae</taxon>
        <taxon>Streptomyces</taxon>
    </lineage>
</organism>
<name>A0ABW7RPX9_9ACTN</name>
<feature type="active site" description="Proton acceptor; for dehydratase activity" evidence="8">
    <location>
        <position position="624"/>
    </location>
</feature>
<dbReference type="InterPro" id="IPR036736">
    <property type="entry name" value="ACP-like_sf"/>
</dbReference>
<evidence type="ECO:0000259" key="10">
    <source>
        <dbReference type="PROSITE" id="PS50075"/>
    </source>
</evidence>
<dbReference type="InterPro" id="IPR020841">
    <property type="entry name" value="PKS_Beta-ketoAc_synthase_dom"/>
</dbReference>
<feature type="region of interest" description="C-terminal hotdog fold" evidence="8">
    <location>
        <begin position="730"/>
        <end position="872"/>
    </location>
</feature>
<dbReference type="InterPro" id="IPR013968">
    <property type="entry name" value="PKS_KR"/>
</dbReference>
<keyword evidence="4" id="KW-0808">Transferase</keyword>
<dbReference type="InterPro" id="IPR050091">
    <property type="entry name" value="PKS_NRPS_Biosynth_Enz"/>
</dbReference>
<keyword evidence="3" id="KW-0597">Phosphoprotein</keyword>
<protein>
    <submittedName>
        <fullName evidence="13">SDR family NAD(P)-dependent oxidoreductase</fullName>
    </submittedName>
</protein>
<dbReference type="PANTHER" id="PTHR43775">
    <property type="entry name" value="FATTY ACID SYNTHASE"/>
    <property type="match status" value="1"/>
</dbReference>
<dbReference type="SMART" id="SM00822">
    <property type="entry name" value="PKS_KR"/>
    <property type="match status" value="1"/>
</dbReference>
<dbReference type="InterPro" id="IPR049900">
    <property type="entry name" value="PKS_mFAS_DH"/>
</dbReference>
<keyword evidence="7" id="KW-0012">Acyltransferase</keyword>
<dbReference type="InterPro" id="IPR049552">
    <property type="entry name" value="PKS_DH_N"/>
</dbReference>
<dbReference type="PROSITE" id="PS50075">
    <property type="entry name" value="CARRIER"/>
    <property type="match status" value="1"/>
</dbReference>
<dbReference type="RefSeq" id="WP_397677206.1">
    <property type="nucleotide sequence ID" value="NZ_JBIRGH010000054.1"/>
</dbReference>
<evidence type="ECO:0000256" key="7">
    <source>
        <dbReference type="ARBA" id="ARBA00023315"/>
    </source>
</evidence>
<keyword evidence="5" id="KW-0045">Antibiotic biosynthesis</keyword>
<dbReference type="Pfam" id="PF22953">
    <property type="entry name" value="SpnB_Rossmann"/>
    <property type="match status" value="1"/>
</dbReference>
<dbReference type="SMART" id="SM01294">
    <property type="entry name" value="PKS_PP_betabranch"/>
    <property type="match status" value="1"/>
</dbReference>
<dbReference type="PROSITE" id="PS00012">
    <property type="entry name" value="PHOSPHOPANTETHEINE"/>
    <property type="match status" value="1"/>
</dbReference>
<dbReference type="Pfam" id="PF21089">
    <property type="entry name" value="PKS_DH_N"/>
    <property type="match status" value="1"/>
</dbReference>
<dbReference type="InterPro" id="IPR014043">
    <property type="entry name" value="Acyl_transferase_dom"/>
</dbReference>
<keyword evidence="6" id="KW-0511">Multifunctional enzyme</keyword>
<evidence type="ECO:0000313" key="14">
    <source>
        <dbReference type="Proteomes" id="UP001610990"/>
    </source>
</evidence>
<dbReference type="PROSITE" id="PS52019">
    <property type="entry name" value="PKS_MFAS_DH"/>
    <property type="match status" value="1"/>
</dbReference>
<dbReference type="Gene3D" id="3.10.129.110">
    <property type="entry name" value="Polyketide synthase dehydratase"/>
    <property type="match status" value="1"/>
</dbReference>
<dbReference type="Gene3D" id="3.40.50.720">
    <property type="entry name" value="NAD(P)-binding Rossmann-like Domain"/>
    <property type="match status" value="1"/>
</dbReference>
<dbReference type="SMART" id="SM00827">
    <property type="entry name" value="PKS_AT"/>
    <property type="match status" value="1"/>
</dbReference>
<dbReference type="InterPro" id="IPR036291">
    <property type="entry name" value="NAD(P)-bd_dom_sf"/>
</dbReference>
<dbReference type="Pfam" id="PF02801">
    <property type="entry name" value="Ketoacyl-synt_C"/>
    <property type="match status" value="1"/>
</dbReference>
<evidence type="ECO:0000256" key="3">
    <source>
        <dbReference type="ARBA" id="ARBA00022553"/>
    </source>
</evidence>
<dbReference type="CDD" id="cd08956">
    <property type="entry name" value="KR_3_FAS_SDR_x"/>
    <property type="match status" value="1"/>
</dbReference>
<dbReference type="InterPro" id="IPR016035">
    <property type="entry name" value="Acyl_Trfase/lysoPLipase"/>
</dbReference>
<dbReference type="Gene3D" id="3.30.70.3290">
    <property type="match status" value="1"/>
</dbReference>
<dbReference type="SUPFAM" id="SSF47336">
    <property type="entry name" value="ACP-like"/>
    <property type="match status" value="1"/>
</dbReference>
<dbReference type="Pfam" id="PF16197">
    <property type="entry name" value="KAsynt_C_assoc"/>
    <property type="match status" value="1"/>
</dbReference>
<dbReference type="InterPro" id="IPR016036">
    <property type="entry name" value="Malonyl_transacylase_ACP-bd"/>
</dbReference>
<dbReference type="SUPFAM" id="SSF51735">
    <property type="entry name" value="NAD(P)-binding Rossmann-fold domains"/>
    <property type="match status" value="2"/>
</dbReference>
<dbReference type="InterPro" id="IPR055123">
    <property type="entry name" value="SpnB-like_Rossmann"/>
</dbReference>
<dbReference type="PANTHER" id="PTHR43775:SF51">
    <property type="entry name" value="INACTIVE PHENOLPHTHIOCEROL SYNTHESIS POLYKETIDE SYNTHASE TYPE I PKS1-RELATED"/>
    <property type="match status" value="1"/>
</dbReference>
<dbReference type="InterPro" id="IPR042104">
    <property type="entry name" value="PKS_dehydratase_sf"/>
</dbReference>
<dbReference type="Pfam" id="PF00550">
    <property type="entry name" value="PP-binding"/>
    <property type="match status" value="1"/>
</dbReference>
<gene>
    <name evidence="13" type="ORF">ACH4GP_38260</name>
</gene>
<dbReference type="Pfam" id="PF00698">
    <property type="entry name" value="Acyl_transf_1"/>
    <property type="match status" value="1"/>
</dbReference>
<accession>A0ABW7RPX9</accession>
<reference evidence="13 14" key="1">
    <citation type="submission" date="2024-10" db="EMBL/GenBank/DDBJ databases">
        <title>The Natural Products Discovery Center: Release of the First 8490 Sequenced Strains for Exploring Actinobacteria Biosynthetic Diversity.</title>
        <authorList>
            <person name="Kalkreuter E."/>
            <person name="Kautsar S.A."/>
            <person name="Yang D."/>
            <person name="Bader C.D."/>
            <person name="Teijaro C.N."/>
            <person name="Fluegel L."/>
            <person name="Davis C.M."/>
            <person name="Simpson J.R."/>
            <person name="Lauterbach L."/>
            <person name="Steele A.D."/>
            <person name="Gui C."/>
            <person name="Meng S."/>
            <person name="Li G."/>
            <person name="Viehrig K."/>
            <person name="Ye F."/>
            <person name="Su P."/>
            <person name="Kiefer A.F."/>
            <person name="Nichols A."/>
            <person name="Cepeda A.J."/>
            <person name="Yan W."/>
            <person name="Fan B."/>
            <person name="Jiang Y."/>
            <person name="Adhikari A."/>
            <person name="Zheng C.-J."/>
            <person name="Schuster L."/>
            <person name="Cowan T.M."/>
            <person name="Smanski M.J."/>
            <person name="Chevrette M.G."/>
            <person name="De Carvalho L.P.S."/>
            <person name="Shen B."/>
        </authorList>
    </citation>
    <scope>NUCLEOTIDE SEQUENCE [LARGE SCALE GENOMIC DNA]</scope>
    <source>
        <strain evidence="13 14">NPDC018013</strain>
    </source>
</reference>
<dbReference type="SUPFAM" id="SSF52151">
    <property type="entry name" value="FabD/lysophospholipase-like"/>
    <property type="match status" value="1"/>
</dbReference>
<comment type="pathway">
    <text evidence="1">Antibiotic biosynthesis.</text>
</comment>
<dbReference type="Gene3D" id="3.40.366.10">
    <property type="entry name" value="Malonyl-Coenzyme A Acyl Carrier Protein, domain 2"/>
    <property type="match status" value="1"/>
</dbReference>
<evidence type="ECO:0000256" key="8">
    <source>
        <dbReference type="PROSITE-ProRule" id="PRU01363"/>
    </source>
</evidence>
<evidence type="ECO:0000313" key="13">
    <source>
        <dbReference type="EMBL" id="MFH8590153.1"/>
    </source>
</evidence>
<dbReference type="InterPro" id="IPR009081">
    <property type="entry name" value="PP-bd_ACP"/>
</dbReference>
<dbReference type="Proteomes" id="UP001610990">
    <property type="component" value="Unassembled WGS sequence"/>
</dbReference>
<dbReference type="InterPro" id="IPR001227">
    <property type="entry name" value="Ac_transferase_dom_sf"/>
</dbReference>
<evidence type="ECO:0000259" key="12">
    <source>
        <dbReference type="PROSITE" id="PS52019"/>
    </source>
</evidence>
<keyword evidence="2" id="KW-0596">Phosphopantetheine</keyword>
<proteinExistence type="predicted"/>
<feature type="domain" description="PKS/mFAS DH" evidence="12">
    <location>
        <begin position="592"/>
        <end position="872"/>
    </location>
</feature>
<evidence type="ECO:0000256" key="6">
    <source>
        <dbReference type="ARBA" id="ARBA00023268"/>
    </source>
</evidence>
<feature type="domain" description="Carrier" evidence="10">
    <location>
        <begin position="1361"/>
        <end position="1439"/>
    </location>
</feature>
<dbReference type="InterPro" id="IPR006162">
    <property type="entry name" value="Ppantetheine_attach_site"/>
</dbReference>
<feature type="domain" description="Ketosynthase family 3 (KS3)" evidence="11">
    <location>
        <begin position="1"/>
        <end position="109"/>
    </location>
</feature>
<dbReference type="SUPFAM" id="SSF53901">
    <property type="entry name" value="Thiolase-like"/>
    <property type="match status" value="1"/>
</dbReference>
<evidence type="ECO:0000256" key="1">
    <source>
        <dbReference type="ARBA" id="ARBA00004792"/>
    </source>
</evidence>
<dbReference type="Pfam" id="PF14765">
    <property type="entry name" value="PS-DH"/>
    <property type="match status" value="1"/>
</dbReference>
<dbReference type="InterPro" id="IPR049551">
    <property type="entry name" value="PKS_DH_C"/>
</dbReference>
<evidence type="ECO:0000256" key="5">
    <source>
        <dbReference type="ARBA" id="ARBA00023194"/>
    </source>
</evidence>
<evidence type="ECO:0000259" key="11">
    <source>
        <dbReference type="PROSITE" id="PS52004"/>
    </source>
</evidence>
<feature type="region of interest" description="Disordered" evidence="9">
    <location>
        <begin position="676"/>
        <end position="696"/>
    </location>
</feature>
<dbReference type="InterPro" id="IPR057326">
    <property type="entry name" value="KR_dom"/>
</dbReference>
<dbReference type="EMBL" id="JBIRGH010000054">
    <property type="protein sequence ID" value="MFH8590153.1"/>
    <property type="molecule type" value="Genomic_DNA"/>
</dbReference>
<evidence type="ECO:0000256" key="2">
    <source>
        <dbReference type="ARBA" id="ARBA00022450"/>
    </source>
</evidence>
<dbReference type="InterPro" id="IPR020806">
    <property type="entry name" value="PKS_PP-bd"/>
</dbReference>
<evidence type="ECO:0000256" key="4">
    <source>
        <dbReference type="ARBA" id="ARBA00022679"/>
    </source>
</evidence>
<dbReference type="InterPro" id="IPR032821">
    <property type="entry name" value="PKS_assoc"/>
</dbReference>
<dbReference type="SMART" id="SM00826">
    <property type="entry name" value="PKS_DH"/>
    <property type="match status" value="1"/>
</dbReference>
<dbReference type="Gene3D" id="1.10.1200.10">
    <property type="entry name" value="ACP-like"/>
    <property type="match status" value="1"/>
</dbReference>
<dbReference type="SUPFAM" id="SSF55048">
    <property type="entry name" value="Probable ACP-binding domain of malonyl-CoA ACP transacylase"/>
    <property type="match status" value="1"/>
</dbReference>
<evidence type="ECO:0000256" key="9">
    <source>
        <dbReference type="SAM" id="MobiDB-lite"/>
    </source>
</evidence>
<dbReference type="SMART" id="SM00825">
    <property type="entry name" value="PKS_KS"/>
    <property type="match status" value="1"/>
</dbReference>
<feature type="region of interest" description="Disordered" evidence="9">
    <location>
        <begin position="709"/>
        <end position="732"/>
    </location>
</feature>
<dbReference type="InterPro" id="IPR014031">
    <property type="entry name" value="Ketoacyl_synth_C"/>
</dbReference>
<dbReference type="Gene3D" id="3.40.47.10">
    <property type="match status" value="1"/>
</dbReference>
<feature type="region of interest" description="N-terminal hotdog fold" evidence="8">
    <location>
        <begin position="592"/>
        <end position="716"/>
    </location>
</feature>
<sequence length="1517" mass="158187">MEIDALTATYGHNRPTTQPLRLGSLKSNIGHTQAAAGIGGLIKMIQALRHETLPKTLHIDRPTPKANWPDNSISLLTETTPWPRSQRIRRAGVSAFGMGGTNAHVLVEEAPAVQAETPGSELPSSLATPPVVPWVLSAKTPTALRAQARRLHTHLTTTHPHATPTQIGAALAHTRTHFDHRATLTGTTRTELLEAVAAVARGEEADEVTRARARAGKTVFVFPGQGSQWIGMGRELAAAHPVFAEEFSACADALVPYTDFSLDQVLSGAPGAPPLDRVDVVQPALFAVMAALAALWRHHGVHPDAVVGHSQGEIAAAYVAGGLSLQDAARVVALRSKAIAEMAGRGGMASMTASPERLLPLLADWDGLISVAAVNGPSSMTVSGDSDALDGLLARCAAEDIWARRVPVDYASHSPQVESLKERLAEVLAPIAPRSAEVLFHSTVTAGAFDTSGLDADYWYRNLRLTVRFEEVVRTLLDQGHTTFIEVSPHPILTFAMEQTVEQAGGREGGTGRAAPAVLGSARRGREHAQFTASLAAVHAHGTPVDWNAVFDPAAARHVELPTYAFEPTRYWAAPRPAAGDIGDAGLHSTGHRLLTAGAELADGSGWVFTGRVSRGTHGWLDDHAVYGTVLLPGTAFVDMAVLAASHVGCDVVEELTLEEPLVLPDEGAADLQASVGAPDARGRRPVAVHSRPADAAGGGWTRHAGGFLAPAPAHRDDSPGPTSWPPSGAEPLDVDGLYDRLADRGFGYGPVFRGLRAAWRRDGVLLAEVDAASAGGSGNAEGYGVHPALLDAAFHAQLTELAGTDGASGQAWLPFTWSGVRVVRTGATHLRVSLTTLGEGTVQMSAVDAAGAPVVTVDSVTARPVDPARLAGARGPADSLFRVEWQAAPAPDPAPATVSGRWAVLAEDGTTMARPGAVSGSDAPHLPTYTALPHLVAALDAGRPVPDTVVVFVPAAYGTPTAEAARARAHHTLALLRGWLADERFADARLTLVTRNAVATAPGAAVSPDLAPLWGLVRSAQSEHPGRFTLVDLTGDASDDPARVLPVALAAEEPQVAVRKGVLHVPRAVRVRGAFGGPLPFDPDGTVLITGGTGGLGAQLARHLAAERGARHLLLVSRRGRDSDGVPELTAELAGLGAQVTVAACDVRDRSATAMLLASVDATHPLTAVVHSAGALDDGLLETLTPERLDRVLRPKVDAALHLHELTESVPLAAFVLFSSVAGTIGGPGQGNYAAANTFLDVFAQWRRAQGLPALSLAWGLWEEASDMTRHLGDAEVAQLGRSGLAPLATDEGLRLFDAVHGTEDALLLPARLDLGALRAQAREGSLPAVLRALVPAAQGPAGREGAALPVRLAAAPPEERDALVLAAVAAEVAVVLGYEDAGAVDPERPFKELGLDSLGAVRLRNRLSQVTGLSLPSTLVFGHPTVPALAAHLRTLLDEHAAGGQKAAPGVHTDLDRLAGLLPSVAESDVAAVRTRLRSLLAALDDRGGGLRRERIDEASADDLFDLIDNDLGVG</sequence>
<dbReference type="PROSITE" id="PS52004">
    <property type="entry name" value="KS3_2"/>
    <property type="match status" value="1"/>
</dbReference>
<comment type="caution">
    <text evidence="13">The sequence shown here is derived from an EMBL/GenBank/DDBJ whole genome shotgun (WGS) entry which is preliminary data.</text>
</comment>
<dbReference type="SMART" id="SM00823">
    <property type="entry name" value="PKS_PP"/>
    <property type="match status" value="1"/>
</dbReference>
<dbReference type="Pfam" id="PF08659">
    <property type="entry name" value="KR"/>
    <property type="match status" value="1"/>
</dbReference>
<keyword evidence="14" id="KW-1185">Reference proteome</keyword>
<dbReference type="InterPro" id="IPR020807">
    <property type="entry name" value="PKS_DH"/>
</dbReference>
<feature type="active site" description="Proton donor; for dehydratase activity" evidence="8">
    <location>
        <position position="792"/>
    </location>
</feature>
<dbReference type="InterPro" id="IPR016039">
    <property type="entry name" value="Thiolase-like"/>
</dbReference>